<accession>A0A895YG59</accession>
<feature type="compositionally biased region" description="Basic and acidic residues" evidence="1">
    <location>
        <begin position="142"/>
        <end position="156"/>
    </location>
</feature>
<evidence type="ECO:0000313" key="4">
    <source>
        <dbReference type="Proteomes" id="UP000662857"/>
    </source>
</evidence>
<proteinExistence type="predicted"/>
<dbReference type="Pfam" id="PF07179">
    <property type="entry name" value="SseB"/>
    <property type="match status" value="2"/>
</dbReference>
<dbReference type="AlphaFoldDB" id="A0A895YG59"/>
<evidence type="ECO:0000313" key="3">
    <source>
        <dbReference type="EMBL" id="QSB16807.1"/>
    </source>
</evidence>
<reference evidence="3" key="1">
    <citation type="submission" date="2021-02" db="EMBL/GenBank/DDBJ databases">
        <title>Natrosporangium hydrolyticum gen. nov., sp. nov, a haloalkaliphilic actinobacterium from a soda solonchak soil.</title>
        <authorList>
            <person name="Sorokin D.Y."/>
            <person name="Khijniak T.V."/>
            <person name="Zakharycheva A.P."/>
            <person name="Boueva O.V."/>
            <person name="Ariskina E.V."/>
            <person name="Hahnke R.L."/>
            <person name="Bunk B."/>
            <person name="Sproer C."/>
            <person name="Schumann P."/>
            <person name="Evtushenko L.I."/>
            <person name="Kublanov I.V."/>
        </authorList>
    </citation>
    <scope>NUCLEOTIDE SEQUENCE</scope>
    <source>
        <strain evidence="3">DSM 106523</strain>
    </source>
</reference>
<keyword evidence="4" id="KW-1185">Reference proteome</keyword>
<gene>
    <name evidence="3" type="ORF">JQS43_11275</name>
</gene>
<dbReference type="EMBL" id="CP070499">
    <property type="protein sequence ID" value="QSB16807.1"/>
    <property type="molecule type" value="Genomic_DNA"/>
</dbReference>
<dbReference type="Proteomes" id="UP000662857">
    <property type="component" value="Chromosome"/>
</dbReference>
<feature type="domain" description="SseB protein N-terminal" evidence="2">
    <location>
        <begin position="167"/>
        <end position="258"/>
    </location>
</feature>
<evidence type="ECO:0000259" key="2">
    <source>
        <dbReference type="Pfam" id="PF07179"/>
    </source>
</evidence>
<feature type="domain" description="SseB protein N-terminal" evidence="2">
    <location>
        <begin position="12"/>
        <end position="115"/>
    </location>
</feature>
<evidence type="ECO:0000256" key="1">
    <source>
        <dbReference type="SAM" id="MobiDB-lite"/>
    </source>
</evidence>
<feature type="region of interest" description="Disordered" evidence="1">
    <location>
        <begin position="132"/>
        <end position="156"/>
    </location>
</feature>
<sequence length="275" mass="30099">MSRLWLPKNEAERAMADALEQADDAAYFRAFLAAELYLPQVPDDTATQTEGAEQWLPLTTAVNGQIALPIFTSLAAMGSQVIVGKYEVTTFAELCDRWAQPDWLLEINPGSPIEALATVGLVAAAARREATLIDSGDATQEPDTRQEPESASDHRRALYDPGYERGTQAFETALLDTTVVVPTTRDVDFPDESLQPGFPWRVVEGLTGEPTIEVFTHEAGFRDAHPGTPYARMPFLMLMLGWPDGHGLTVNPDGPVAARWSAHLVPELQRRAVAD</sequence>
<name>A0A895YG59_9ACTN</name>
<dbReference type="KEGG" id="nhy:JQS43_11275"/>
<protein>
    <submittedName>
        <fullName evidence="3">SseB family protein</fullName>
    </submittedName>
</protein>
<dbReference type="RefSeq" id="WP_239679043.1">
    <property type="nucleotide sequence ID" value="NZ_CP070499.1"/>
</dbReference>
<dbReference type="InterPro" id="IPR009839">
    <property type="entry name" value="SseB_N"/>
</dbReference>
<organism evidence="3 4">
    <name type="scientific">Natronosporangium hydrolyticum</name>
    <dbReference type="NCBI Taxonomy" id="2811111"/>
    <lineage>
        <taxon>Bacteria</taxon>
        <taxon>Bacillati</taxon>
        <taxon>Actinomycetota</taxon>
        <taxon>Actinomycetes</taxon>
        <taxon>Micromonosporales</taxon>
        <taxon>Micromonosporaceae</taxon>
        <taxon>Natronosporangium</taxon>
    </lineage>
</organism>